<dbReference type="SUPFAM" id="SSF46785">
    <property type="entry name" value="Winged helix' DNA-binding domain"/>
    <property type="match status" value="1"/>
</dbReference>
<dbReference type="GO" id="GO:0003677">
    <property type="term" value="F:DNA binding"/>
    <property type="evidence" value="ECO:0007669"/>
    <property type="project" value="UniProtKB-KW"/>
</dbReference>
<evidence type="ECO:0000259" key="5">
    <source>
        <dbReference type="PROSITE" id="PS51078"/>
    </source>
</evidence>
<gene>
    <name evidence="6" type="ORF">SLNSH_03080</name>
</gene>
<dbReference type="InterPro" id="IPR036390">
    <property type="entry name" value="WH_DNA-bd_sf"/>
</dbReference>
<dbReference type="Proteomes" id="UP000239772">
    <property type="component" value="Unassembled WGS sequence"/>
</dbReference>
<dbReference type="Gene3D" id="1.10.10.10">
    <property type="entry name" value="Winged helix-like DNA-binding domain superfamily/Winged helix DNA-binding domain"/>
    <property type="match status" value="1"/>
</dbReference>
<sequence>MLQATSMLERSMAETEGNTQNVRAVTRALAVLNSFAGKGVQSLAEVTHATGLDKGTTRRLLLTLMNSGFIAQDPVSQHYRLGRAVRDLVANVADERDLRSIAQPVLTDLAGELHGTAFLSVYDGGDVVCLDRIHDMKGIEVHWWAVGGALPYNCGGAPKLLLAFQPEEEIERVLLRPTTELTPKSITNVDELRQSLARIRERGWELAVDDVALGLSALAVPVRGPQGDVVCAISIAGLTPQMVSRNRPVHLARIQRAAAAIERRLGTPVRRERVAP</sequence>
<dbReference type="InterPro" id="IPR014757">
    <property type="entry name" value="Tscrpt_reg_IclR_C"/>
</dbReference>
<keyword evidence="7" id="KW-1185">Reference proteome</keyword>
<evidence type="ECO:0000313" key="7">
    <source>
        <dbReference type="Proteomes" id="UP000239772"/>
    </source>
</evidence>
<feature type="domain" description="HTH iclR-type" evidence="4">
    <location>
        <begin position="22"/>
        <end position="83"/>
    </location>
</feature>
<evidence type="ECO:0000259" key="4">
    <source>
        <dbReference type="PROSITE" id="PS51077"/>
    </source>
</evidence>
<dbReference type="PANTHER" id="PTHR30136:SF35">
    <property type="entry name" value="HTH-TYPE TRANSCRIPTIONAL REGULATOR RV1719"/>
    <property type="match status" value="1"/>
</dbReference>
<evidence type="ECO:0000256" key="2">
    <source>
        <dbReference type="ARBA" id="ARBA00023125"/>
    </source>
</evidence>
<keyword evidence="1" id="KW-0805">Transcription regulation</keyword>
<dbReference type="SMART" id="SM00346">
    <property type="entry name" value="HTH_ICLR"/>
    <property type="match status" value="1"/>
</dbReference>
<dbReference type="InterPro" id="IPR050707">
    <property type="entry name" value="HTH_MetabolicPath_Reg"/>
</dbReference>
<dbReference type="GO" id="GO:0003700">
    <property type="term" value="F:DNA-binding transcription factor activity"/>
    <property type="evidence" value="ECO:0007669"/>
    <property type="project" value="TreeGrafter"/>
</dbReference>
<dbReference type="Gene3D" id="3.30.450.40">
    <property type="match status" value="1"/>
</dbReference>
<keyword evidence="3" id="KW-0804">Transcription</keyword>
<feature type="domain" description="IclR-ED" evidence="5">
    <location>
        <begin position="84"/>
        <end position="267"/>
    </location>
</feature>
<dbReference type="Pfam" id="PF01614">
    <property type="entry name" value="IclR_C"/>
    <property type="match status" value="1"/>
</dbReference>
<accession>A0A2T1HX67</accession>
<dbReference type="InterPro" id="IPR036388">
    <property type="entry name" value="WH-like_DNA-bd_sf"/>
</dbReference>
<dbReference type="Pfam" id="PF09339">
    <property type="entry name" value="HTH_IclR"/>
    <property type="match status" value="1"/>
</dbReference>
<proteinExistence type="predicted"/>
<dbReference type="PROSITE" id="PS51077">
    <property type="entry name" value="HTH_ICLR"/>
    <property type="match status" value="1"/>
</dbReference>
<keyword evidence="2" id="KW-0238">DNA-binding</keyword>
<dbReference type="SUPFAM" id="SSF55781">
    <property type="entry name" value="GAF domain-like"/>
    <property type="match status" value="1"/>
</dbReference>
<evidence type="ECO:0000256" key="3">
    <source>
        <dbReference type="ARBA" id="ARBA00023163"/>
    </source>
</evidence>
<evidence type="ECO:0000256" key="1">
    <source>
        <dbReference type="ARBA" id="ARBA00023015"/>
    </source>
</evidence>
<comment type="caution">
    <text evidence="6">The sequence shown here is derived from an EMBL/GenBank/DDBJ whole genome shotgun (WGS) entry which is preliminary data.</text>
</comment>
<dbReference type="InterPro" id="IPR005471">
    <property type="entry name" value="Tscrpt_reg_IclR_N"/>
</dbReference>
<name>A0A2T1HX67_9HYPH</name>
<protein>
    <submittedName>
        <fullName evidence="6">IclR family transcriptional regulator</fullName>
    </submittedName>
</protein>
<dbReference type="EMBL" id="PVZS01000003">
    <property type="protein sequence ID" value="PSC06286.1"/>
    <property type="molecule type" value="Genomic_DNA"/>
</dbReference>
<dbReference type="PANTHER" id="PTHR30136">
    <property type="entry name" value="HELIX-TURN-HELIX TRANSCRIPTIONAL REGULATOR, ICLR FAMILY"/>
    <property type="match status" value="1"/>
</dbReference>
<dbReference type="InterPro" id="IPR029016">
    <property type="entry name" value="GAF-like_dom_sf"/>
</dbReference>
<reference evidence="7" key="1">
    <citation type="submission" date="2018-03" db="EMBL/GenBank/DDBJ databases">
        <authorList>
            <person name="Sun L."/>
            <person name="Liu H."/>
            <person name="Chen W."/>
            <person name="Huang K."/>
            <person name="Liu W."/>
            <person name="Gao X."/>
        </authorList>
    </citation>
    <scope>NUCLEOTIDE SEQUENCE [LARGE SCALE GENOMIC DNA]</scope>
    <source>
        <strain evidence="7">SH9</strain>
    </source>
</reference>
<dbReference type="GO" id="GO:0045892">
    <property type="term" value="P:negative regulation of DNA-templated transcription"/>
    <property type="evidence" value="ECO:0007669"/>
    <property type="project" value="TreeGrafter"/>
</dbReference>
<dbReference type="AlphaFoldDB" id="A0A2T1HX67"/>
<organism evidence="6 7">
    <name type="scientific">Alsobacter soli</name>
    <dbReference type="NCBI Taxonomy" id="2109933"/>
    <lineage>
        <taxon>Bacteria</taxon>
        <taxon>Pseudomonadati</taxon>
        <taxon>Pseudomonadota</taxon>
        <taxon>Alphaproteobacteria</taxon>
        <taxon>Hyphomicrobiales</taxon>
        <taxon>Alsobacteraceae</taxon>
        <taxon>Alsobacter</taxon>
    </lineage>
</organism>
<evidence type="ECO:0000313" key="6">
    <source>
        <dbReference type="EMBL" id="PSC06286.1"/>
    </source>
</evidence>
<dbReference type="PROSITE" id="PS51078">
    <property type="entry name" value="ICLR_ED"/>
    <property type="match status" value="1"/>
</dbReference>